<evidence type="ECO:0000313" key="8">
    <source>
        <dbReference type="EMBL" id="MWV57207.1"/>
    </source>
</evidence>
<comment type="caution">
    <text evidence="8">The sequence shown here is derived from an EMBL/GenBank/DDBJ whole genome shotgun (WGS) entry which is preliminary data.</text>
</comment>
<dbReference type="Gene3D" id="3.40.50.300">
    <property type="entry name" value="P-loop containing nucleotide triphosphate hydrolases"/>
    <property type="match status" value="1"/>
</dbReference>
<evidence type="ECO:0000256" key="6">
    <source>
        <dbReference type="SAM" id="Phobius"/>
    </source>
</evidence>
<feature type="transmembrane region" description="Helical" evidence="6">
    <location>
        <begin position="48"/>
        <end position="67"/>
    </location>
</feature>
<proteinExistence type="predicted"/>
<dbReference type="PANTHER" id="PTHR22683">
    <property type="entry name" value="SPORULATION PROTEIN RELATED"/>
    <property type="match status" value="1"/>
</dbReference>
<dbReference type="InterPro" id="IPR050206">
    <property type="entry name" value="FtsK/SpoIIIE/SftA"/>
</dbReference>
<feature type="domain" description="FtsK" evidence="7">
    <location>
        <begin position="202"/>
        <end position="386"/>
    </location>
</feature>
<evidence type="ECO:0000256" key="5">
    <source>
        <dbReference type="PROSITE-ProRule" id="PRU00289"/>
    </source>
</evidence>
<dbReference type="GO" id="GO:0007059">
    <property type="term" value="P:chromosome segregation"/>
    <property type="evidence" value="ECO:0007669"/>
    <property type="project" value="UniProtKB-KW"/>
</dbReference>
<dbReference type="GO" id="GO:0005524">
    <property type="term" value="F:ATP binding"/>
    <property type="evidence" value="ECO:0007669"/>
    <property type="project" value="UniProtKB-UniRule"/>
</dbReference>
<evidence type="ECO:0000256" key="4">
    <source>
        <dbReference type="ARBA" id="ARBA00022840"/>
    </source>
</evidence>
<accession>A0A6I4RK85</accession>
<protein>
    <submittedName>
        <fullName evidence="8">Plasmid partition protein</fullName>
    </submittedName>
</protein>
<keyword evidence="2 5" id="KW-0547">Nucleotide-binding</keyword>
<reference evidence="8 9" key="1">
    <citation type="submission" date="2019-10" db="EMBL/GenBank/DDBJ databases">
        <title>Streptococcis sp, isolated from the respiratory tract of Marmot.</title>
        <authorList>
            <person name="Zhang G."/>
        </authorList>
    </citation>
    <scope>NUCLEOTIDE SEQUENCE [LARGE SCALE GENOMIC DNA]</scope>
    <source>
        <strain evidence="9">zg-70</strain>
    </source>
</reference>
<keyword evidence="4 5" id="KW-0067">ATP-binding</keyword>
<comment type="subcellular location">
    <subcellularLocation>
        <location evidence="1">Membrane</location>
        <topology evidence="1">Multi-pass membrane protein</topology>
    </subcellularLocation>
</comment>
<dbReference type="Pfam" id="PF01580">
    <property type="entry name" value="FtsK_SpoIIIE"/>
    <property type="match status" value="1"/>
</dbReference>
<keyword evidence="6" id="KW-0472">Membrane</keyword>
<dbReference type="SUPFAM" id="SSF52540">
    <property type="entry name" value="P-loop containing nucleoside triphosphate hydrolases"/>
    <property type="match status" value="1"/>
</dbReference>
<feature type="transmembrane region" description="Helical" evidence="6">
    <location>
        <begin position="21"/>
        <end position="42"/>
    </location>
</feature>
<dbReference type="RefSeq" id="WP_160463318.1">
    <property type="nucleotide sequence ID" value="NZ_JABFQT010000016.1"/>
</dbReference>
<dbReference type="AlphaFoldDB" id="A0A6I4RK85"/>
<evidence type="ECO:0000259" key="7">
    <source>
        <dbReference type="PROSITE" id="PS50901"/>
    </source>
</evidence>
<evidence type="ECO:0000256" key="3">
    <source>
        <dbReference type="ARBA" id="ARBA00022829"/>
    </source>
</evidence>
<evidence type="ECO:0000256" key="2">
    <source>
        <dbReference type="ARBA" id="ARBA00022741"/>
    </source>
</evidence>
<organism evidence="8 9">
    <name type="scientific">Streptococcus zhangguiae</name>
    <dbReference type="NCBI Taxonomy" id="2664091"/>
    <lineage>
        <taxon>Bacteria</taxon>
        <taxon>Bacillati</taxon>
        <taxon>Bacillota</taxon>
        <taxon>Bacilli</taxon>
        <taxon>Lactobacillales</taxon>
        <taxon>Streptococcaceae</taxon>
        <taxon>Streptococcus</taxon>
    </lineage>
</organism>
<dbReference type="GO" id="GO:0003677">
    <property type="term" value="F:DNA binding"/>
    <property type="evidence" value="ECO:0007669"/>
    <property type="project" value="InterPro"/>
</dbReference>
<evidence type="ECO:0000313" key="9">
    <source>
        <dbReference type="Proteomes" id="UP000435423"/>
    </source>
</evidence>
<keyword evidence="6" id="KW-0812">Transmembrane</keyword>
<evidence type="ECO:0000256" key="1">
    <source>
        <dbReference type="ARBA" id="ARBA00004141"/>
    </source>
</evidence>
<dbReference type="EMBL" id="WUBJ01000016">
    <property type="protein sequence ID" value="MWV57207.1"/>
    <property type="molecule type" value="Genomic_DNA"/>
</dbReference>
<keyword evidence="6" id="KW-1133">Transmembrane helix</keyword>
<dbReference type="PANTHER" id="PTHR22683:SF41">
    <property type="entry name" value="DNA TRANSLOCASE FTSK"/>
    <property type="match status" value="1"/>
</dbReference>
<dbReference type="Proteomes" id="UP000435423">
    <property type="component" value="Unassembled WGS sequence"/>
</dbReference>
<gene>
    <name evidence="8" type="ORF">GGH11_09490</name>
</gene>
<dbReference type="InterPro" id="IPR027417">
    <property type="entry name" value="P-loop_NTPase"/>
</dbReference>
<dbReference type="InterPro" id="IPR002543">
    <property type="entry name" value="FtsK_dom"/>
</dbReference>
<dbReference type="CDD" id="cd01127">
    <property type="entry name" value="TrwB_TraG_TraD_VirD4"/>
    <property type="match status" value="1"/>
</dbReference>
<feature type="binding site" evidence="5">
    <location>
        <begin position="219"/>
        <end position="226"/>
    </location>
    <ligand>
        <name>ATP</name>
        <dbReference type="ChEBI" id="CHEBI:30616"/>
    </ligand>
</feature>
<keyword evidence="3" id="KW-0159">Chromosome partition</keyword>
<name>A0A6I4RK85_9STRE</name>
<dbReference type="PROSITE" id="PS50901">
    <property type="entry name" value="FTSK"/>
    <property type="match status" value="1"/>
</dbReference>
<dbReference type="GO" id="GO:0016020">
    <property type="term" value="C:membrane"/>
    <property type="evidence" value="ECO:0007669"/>
    <property type="project" value="UniProtKB-SubCell"/>
</dbReference>
<sequence>MAKTYKKNARNVYKIPLYARFLTWWLLVLFLAVSSLLIGFVVTSKIVLFGQFGLWSLVAILTIWRAYSLTKSVIKAETIGKYFIQRNTEKAVTKSLLATMSVNRLQDTPNISVPSVAVCDSRPSHISVEVEKLAGMYEIEKMTEDINSSFRGKLGGYAVTSGMITTDGLTYKFVLEDVATDKTWRPATLKDVIAEKYTLKLQDGLTIRLDERAHIAVWGKTGSKKTTVLFGMILQLFSMGADVRFIDGKDEFSSFKGFYPADKIVSDPDDVFKQLENVLAIIKQRQQVMADEVQKRQKIGLKASEVGLQPVVVVADEIGSIVALMDTKQAKRFVAGLVAIIQRGRSVGVSVIASTQDPSTDTLPQKIRQQFSTKILLGSANGDIQRMAFGEVATAGDVEDFRGFYICDGLTNQPMKFYVCDLYANGFNDLETFKKAYEIGLKSGKI</sequence>